<dbReference type="Proteomes" id="UP000628448">
    <property type="component" value="Unassembled WGS sequence"/>
</dbReference>
<evidence type="ECO:0000313" key="1">
    <source>
        <dbReference type="EMBL" id="MBG9377935.1"/>
    </source>
</evidence>
<proteinExistence type="predicted"/>
<accession>A0A931GYZ1</accession>
<keyword evidence="2" id="KW-1185">Reference proteome</keyword>
<reference evidence="1" key="1">
    <citation type="submission" date="2020-11" db="EMBL/GenBank/DDBJ databases">
        <title>Bacterial whole genome sequence for Panacibacter sp. DH6.</title>
        <authorList>
            <person name="Le V."/>
            <person name="Ko S."/>
            <person name="Ahn C.-Y."/>
            <person name="Oh H.-M."/>
        </authorList>
    </citation>
    <scope>NUCLEOTIDE SEQUENCE</scope>
    <source>
        <strain evidence="1">DH6</strain>
    </source>
</reference>
<name>A0A931GYZ1_9BACT</name>
<dbReference type="AlphaFoldDB" id="A0A931GYZ1"/>
<comment type="caution">
    <text evidence="1">The sequence shown here is derived from an EMBL/GenBank/DDBJ whole genome shotgun (WGS) entry which is preliminary data.</text>
</comment>
<sequence length="193" mass="22240">MLEIYKDIPAFYAKDRKTWRRWLQKNHATETRVWLIIYKKDSPTPSVNYAEAVEEGLCFGWIDSKPNKRDEDSFYLSFTRRKPKSVWSKINKERIERLSAAGLLAPAGIAAIEKAKENGSWNTLDVIDNLVIPDDLAKALSKNKQAKQHFDQFSISSQKIILTWIYSAKRPETRQARIATTIELAAQNIKANQ</sequence>
<dbReference type="Pfam" id="PF13376">
    <property type="entry name" value="OmdA"/>
    <property type="match status" value="1"/>
</dbReference>
<evidence type="ECO:0000313" key="2">
    <source>
        <dbReference type="Proteomes" id="UP000628448"/>
    </source>
</evidence>
<gene>
    <name evidence="1" type="ORF">I5907_16975</name>
</gene>
<dbReference type="EMBL" id="JADWYR010000002">
    <property type="protein sequence ID" value="MBG9377935.1"/>
    <property type="molecule type" value="Genomic_DNA"/>
</dbReference>
<organism evidence="1 2">
    <name type="scientific">Panacibacter microcysteis</name>
    <dbReference type="NCBI Taxonomy" id="2793269"/>
    <lineage>
        <taxon>Bacteria</taxon>
        <taxon>Pseudomonadati</taxon>
        <taxon>Bacteroidota</taxon>
        <taxon>Chitinophagia</taxon>
        <taxon>Chitinophagales</taxon>
        <taxon>Chitinophagaceae</taxon>
        <taxon>Panacibacter</taxon>
    </lineage>
</organism>
<protein>
    <submittedName>
        <fullName evidence="1">YdeI/OmpD-associated family protein</fullName>
    </submittedName>
</protein>